<dbReference type="AlphaFoldDB" id="A0AAV4EVZ1"/>
<sequence>MFSCPDQQVWNCLRCGVASSVELPQVWNCLRCGIASCEISSGDPFQFFWGGKVFFFRFGAGEMPDSPSFYKRIRNKREKANKIIVDFRSVIVETKVGLVYFILCEESVNGSGYCRYSINAAQYCSALDRLRDAIRRKNVEKTLTLEKGCCASAQ</sequence>
<protein>
    <recommendedName>
        <fullName evidence="3">RanBP2-type domain-containing protein</fullName>
    </recommendedName>
</protein>
<dbReference type="Proteomes" id="UP000762676">
    <property type="component" value="Unassembled WGS sequence"/>
</dbReference>
<evidence type="ECO:0000313" key="2">
    <source>
        <dbReference type="Proteomes" id="UP000762676"/>
    </source>
</evidence>
<name>A0AAV4EVZ1_9GAST</name>
<evidence type="ECO:0000313" key="1">
    <source>
        <dbReference type="EMBL" id="GFR64296.1"/>
    </source>
</evidence>
<evidence type="ECO:0008006" key="3">
    <source>
        <dbReference type="Google" id="ProtNLM"/>
    </source>
</evidence>
<keyword evidence="2" id="KW-1185">Reference proteome</keyword>
<gene>
    <name evidence="1" type="ORF">ElyMa_003628800</name>
</gene>
<organism evidence="1 2">
    <name type="scientific">Elysia marginata</name>
    <dbReference type="NCBI Taxonomy" id="1093978"/>
    <lineage>
        <taxon>Eukaryota</taxon>
        <taxon>Metazoa</taxon>
        <taxon>Spiralia</taxon>
        <taxon>Lophotrochozoa</taxon>
        <taxon>Mollusca</taxon>
        <taxon>Gastropoda</taxon>
        <taxon>Heterobranchia</taxon>
        <taxon>Euthyneura</taxon>
        <taxon>Panpulmonata</taxon>
        <taxon>Sacoglossa</taxon>
        <taxon>Placobranchoidea</taxon>
        <taxon>Plakobranchidae</taxon>
        <taxon>Elysia</taxon>
    </lineage>
</organism>
<reference evidence="1 2" key="1">
    <citation type="journal article" date="2021" name="Elife">
        <title>Chloroplast acquisition without the gene transfer in kleptoplastic sea slugs, Plakobranchus ocellatus.</title>
        <authorList>
            <person name="Maeda T."/>
            <person name="Takahashi S."/>
            <person name="Yoshida T."/>
            <person name="Shimamura S."/>
            <person name="Takaki Y."/>
            <person name="Nagai Y."/>
            <person name="Toyoda A."/>
            <person name="Suzuki Y."/>
            <person name="Arimoto A."/>
            <person name="Ishii H."/>
            <person name="Satoh N."/>
            <person name="Nishiyama T."/>
            <person name="Hasebe M."/>
            <person name="Maruyama T."/>
            <person name="Minagawa J."/>
            <person name="Obokata J."/>
            <person name="Shigenobu S."/>
        </authorList>
    </citation>
    <scope>NUCLEOTIDE SEQUENCE [LARGE SCALE GENOMIC DNA]</scope>
</reference>
<comment type="caution">
    <text evidence="1">The sequence shown here is derived from an EMBL/GenBank/DDBJ whole genome shotgun (WGS) entry which is preliminary data.</text>
</comment>
<proteinExistence type="predicted"/>
<accession>A0AAV4EVZ1</accession>
<dbReference type="EMBL" id="BMAT01007437">
    <property type="protein sequence ID" value="GFR64296.1"/>
    <property type="molecule type" value="Genomic_DNA"/>
</dbReference>